<feature type="modified residue" description="4-aspartylphosphate" evidence="9">
    <location>
        <position position="61"/>
    </location>
</feature>
<dbReference type="InterPro" id="IPR000700">
    <property type="entry name" value="PAS-assoc_C"/>
</dbReference>
<dbReference type="InterPro" id="IPR004358">
    <property type="entry name" value="Sig_transdc_His_kin-like_C"/>
</dbReference>
<evidence type="ECO:0000256" key="1">
    <source>
        <dbReference type="ARBA" id="ARBA00000085"/>
    </source>
</evidence>
<dbReference type="SUPFAM" id="SSF47384">
    <property type="entry name" value="Homodimeric domain of signal transducing histidine kinase"/>
    <property type="match status" value="1"/>
</dbReference>
<evidence type="ECO:0000259" key="11">
    <source>
        <dbReference type="PROSITE" id="PS50110"/>
    </source>
</evidence>
<evidence type="ECO:0000256" key="7">
    <source>
        <dbReference type="ARBA" id="ARBA00022840"/>
    </source>
</evidence>
<gene>
    <name evidence="14" type="ORF">E6K79_06170</name>
</gene>
<dbReference type="CDD" id="cd00082">
    <property type="entry name" value="HisKA"/>
    <property type="match status" value="1"/>
</dbReference>
<reference evidence="14 15" key="1">
    <citation type="journal article" date="2019" name="Nat. Microbiol.">
        <title>Mediterranean grassland soil C-N compound turnover is dependent on rainfall and depth, and is mediated by genomically divergent microorganisms.</title>
        <authorList>
            <person name="Diamond S."/>
            <person name="Andeer P.F."/>
            <person name="Li Z."/>
            <person name="Crits-Christoph A."/>
            <person name="Burstein D."/>
            <person name="Anantharaman K."/>
            <person name="Lane K.R."/>
            <person name="Thomas B.C."/>
            <person name="Pan C."/>
            <person name="Northen T.R."/>
            <person name="Banfield J.F."/>
        </authorList>
    </citation>
    <scope>NUCLEOTIDE SEQUENCE [LARGE SCALE GENOMIC DNA]</scope>
    <source>
        <strain evidence="14">WS_9</strain>
    </source>
</reference>
<dbReference type="Pfam" id="PF02518">
    <property type="entry name" value="HATPase_c"/>
    <property type="match status" value="1"/>
</dbReference>
<dbReference type="InterPro" id="IPR005467">
    <property type="entry name" value="His_kinase_dom"/>
</dbReference>
<evidence type="ECO:0000313" key="15">
    <source>
        <dbReference type="Proteomes" id="UP000317691"/>
    </source>
</evidence>
<name>A0A538TMT2_UNCEI</name>
<evidence type="ECO:0000256" key="3">
    <source>
        <dbReference type="ARBA" id="ARBA00022553"/>
    </source>
</evidence>
<dbReference type="InterPro" id="IPR000014">
    <property type="entry name" value="PAS"/>
</dbReference>
<evidence type="ECO:0000256" key="6">
    <source>
        <dbReference type="ARBA" id="ARBA00022777"/>
    </source>
</evidence>
<keyword evidence="8" id="KW-0902">Two-component regulatory system</keyword>
<comment type="caution">
    <text evidence="14">The sequence shown here is derived from an EMBL/GenBank/DDBJ whole genome shotgun (WGS) entry which is preliminary data.</text>
</comment>
<sequence length="652" mass="71052">MSDAVERPLQIVHLEDDPNDKLIVRATLKQQGVHCEVASVSTKDEFVRALERADIDLILSDYGLPGFDGLSALAIASRVQPNTPFILVSGTMGEEAAIESLRGGATDYVLKSRLTRLAPAVRRAVEEANERKTRHQTEVTLERERKFLRALLDSLDAGVVACDQDGTLTLFNRATRELHGLEEQSIPPEQWASQYKLYQADGETPLTTEEIPLHRALQGEHLRHAEITIRHREGAAHVMVVSGQPIIDDGGEKLGAVITMRDVTELKQLERQFQQAQKMEAMGLLAAGVAHDFNNLLTVISGYCQLAQARLQAGHPVLRDLAEVVKAGERAANLTRQLLAFSRQQVLEPRVLDLNEVIEGVEKMLSRLLGADIDLRFRPAEGLGQLRADAGQVEQVLLNLIVNARDAMPDGGRITIETENVEIRDRSEIPSGSYVLLTVSDTGSGMDAKTSSRIFEPFFTTKELGRGTGLGLSTVHGIVKQSEGHIAVQSELGQGTTFRIHFPRVSAGQEVSKSTASHAQPARGTEAILVVDDDASLRGLVSEILRLHGYTVVEANNGEMALTMLENDGSVIDAVVTDVVMPNLNGRELARRVAKIRPNLPMLLMSGYVGKNVEALGSLLGPRVAFIQKPFNADALLEKLRDVLKASATGIA</sequence>
<dbReference type="NCBIfam" id="TIGR00229">
    <property type="entry name" value="sensory_box"/>
    <property type="match status" value="1"/>
</dbReference>
<dbReference type="PANTHER" id="PTHR43065">
    <property type="entry name" value="SENSOR HISTIDINE KINASE"/>
    <property type="match status" value="1"/>
</dbReference>
<dbReference type="Pfam" id="PF00989">
    <property type="entry name" value="PAS"/>
    <property type="match status" value="1"/>
</dbReference>
<accession>A0A538TMT2</accession>
<dbReference type="Gene3D" id="3.40.50.2300">
    <property type="match status" value="2"/>
</dbReference>
<keyword evidence="5" id="KW-0547">Nucleotide-binding</keyword>
<feature type="modified residue" description="4-aspartylphosphate" evidence="9">
    <location>
        <position position="578"/>
    </location>
</feature>
<keyword evidence="7" id="KW-0067">ATP-binding</keyword>
<dbReference type="GO" id="GO:0006355">
    <property type="term" value="P:regulation of DNA-templated transcription"/>
    <property type="evidence" value="ECO:0007669"/>
    <property type="project" value="InterPro"/>
</dbReference>
<dbReference type="PRINTS" id="PR00344">
    <property type="entry name" value="BCTRLSENSOR"/>
</dbReference>
<keyword evidence="4" id="KW-0808">Transferase</keyword>
<keyword evidence="3 9" id="KW-0597">Phosphoprotein</keyword>
<evidence type="ECO:0000259" key="13">
    <source>
        <dbReference type="PROSITE" id="PS50113"/>
    </source>
</evidence>
<organism evidence="14 15">
    <name type="scientific">Eiseniibacteriota bacterium</name>
    <dbReference type="NCBI Taxonomy" id="2212470"/>
    <lineage>
        <taxon>Bacteria</taxon>
        <taxon>Candidatus Eiseniibacteriota</taxon>
    </lineage>
</organism>
<feature type="domain" description="Response regulatory" evidence="11">
    <location>
        <begin position="527"/>
        <end position="644"/>
    </location>
</feature>
<dbReference type="AlphaFoldDB" id="A0A538TMT2"/>
<dbReference type="GO" id="GO:0000155">
    <property type="term" value="F:phosphorelay sensor kinase activity"/>
    <property type="evidence" value="ECO:0007669"/>
    <property type="project" value="InterPro"/>
</dbReference>
<feature type="domain" description="Histidine kinase" evidence="10">
    <location>
        <begin position="288"/>
        <end position="506"/>
    </location>
</feature>
<evidence type="ECO:0000259" key="10">
    <source>
        <dbReference type="PROSITE" id="PS50109"/>
    </source>
</evidence>
<dbReference type="InterPro" id="IPR001789">
    <property type="entry name" value="Sig_transdc_resp-reg_receiver"/>
</dbReference>
<dbReference type="SMART" id="SM00388">
    <property type="entry name" value="HisKA"/>
    <property type="match status" value="1"/>
</dbReference>
<evidence type="ECO:0000256" key="5">
    <source>
        <dbReference type="ARBA" id="ARBA00022741"/>
    </source>
</evidence>
<dbReference type="InterPro" id="IPR011006">
    <property type="entry name" value="CheY-like_superfamily"/>
</dbReference>
<dbReference type="SMART" id="SM00387">
    <property type="entry name" value="HATPase_c"/>
    <property type="match status" value="1"/>
</dbReference>
<feature type="domain" description="PAC" evidence="13">
    <location>
        <begin position="223"/>
        <end position="275"/>
    </location>
</feature>
<dbReference type="InterPro" id="IPR036890">
    <property type="entry name" value="HATPase_C_sf"/>
</dbReference>
<dbReference type="EC" id="2.7.13.3" evidence="2"/>
<dbReference type="InterPro" id="IPR003661">
    <property type="entry name" value="HisK_dim/P_dom"/>
</dbReference>
<dbReference type="InterPro" id="IPR035965">
    <property type="entry name" value="PAS-like_dom_sf"/>
</dbReference>
<comment type="catalytic activity">
    <reaction evidence="1">
        <text>ATP + protein L-histidine = ADP + protein N-phospho-L-histidine.</text>
        <dbReference type="EC" id="2.7.13.3"/>
    </reaction>
</comment>
<dbReference type="Pfam" id="PF00072">
    <property type="entry name" value="Response_reg"/>
    <property type="match status" value="2"/>
</dbReference>
<dbReference type="Pfam" id="PF00512">
    <property type="entry name" value="HisKA"/>
    <property type="match status" value="1"/>
</dbReference>
<dbReference type="InterPro" id="IPR003594">
    <property type="entry name" value="HATPase_dom"/>
</dbReference>
<evidence type="ECO:0000256" key="2">
    <source>
        <dbReference type="ARBA" id="ARBA00012438"/>
    </source>
</evidence>
<dbReference type="Proteomes" id="UP000317691">
    <property type="component" value="Unassembled WGS sequence"/>
</dbReference>
<keyword evidence="6" id="KW-0418">Kinase</keyword>
<evidence type="ECO:0000259" key="12">
    <source>
        <dbReference type="PROSITE" id="PS50112"/>
    </source>
</evidence>
<dbReference type="PROSITE" id="PS50112">
    <property type="entry name" value="PAS"/>
    <property type="match status" value="1"/>
</dbReference>
<feature type="domain" description="PAS" evidence="12">
    <location>
        <begin position="144"/>
        <end position="220"/>
    </location>
</feature>
<dbReference type="CDD" id="cd00156">
    <property type="entry name" value="REC"/>
    <property type="match status" value="1"/>
</dbReference>
<dbReference type="SUPFAM" id="SSF52172">
    <property type="entry name" value="CheY-like"/>
    <property type="match status" value="2"/>
</dbReference>
<dbReference type="SUPFAM" id="SSF55874">
    <property type="entry name" value="ATPase domain of HSP90 chaperone/DNA topoisomerase II/histidine kinase"/>
    <property type="match status" value="1"/>
</dbReference>
<dbReference type="EMBL" id="VBOZ01000016">
    <property type="protein sequence ID" value="TMQ64927.1"/>
    <property type="molecule type" value="Genomic_DNA"/>
</dbReference>
<dbReference type="SMART" id="SM00448">
    <property type="entry name" value="REC"/>
    <property type="match status" value="2"/>
</dbReference>
<evidence type="ECO:0000256" key="9">
    <source>
        <dbReference type="PROSITE-ProRule" id="PRU00169"/>
    </source>
</evidence>
<dbReference type="Gene3D" id="3.30.450.20">
    <property type="entry name" value="PAS domain"/>
    <property type="match status" value="1"/>
</dbReference>
<dbReference type="PROSITE" id="PS50110">
    <property type="entry name" value="RESPONSE_REGULATORY"/>
    <property type="match status" value="2"/>
</dbReference>
<dbReference type="CDD" id="cd00130">
    <property type="entry name" value="PAS"/>
    <property type="match status" value="1"/>
</dbReference>
<dbReference type="PANTHER" id="PTHR43065:SF42">
    <property type="entry name" value="TWO-COMPONENT SENSOR PPRA"/>
    <property type="match status" value="1"/>
</dbReference>
<evidence type="ECO:0000256" key="4">
    <source>
        <dbReference type="ARBA" id="ARBA00022679"/>
    </source>
</evidence>
<dbReference type="Gene3D" id="1.10.287.130">
    <property type="match status" value="1"/>
</dbReference>
<dbReference type="InterPro" id="IPR013767">
    <property type="entry name" value="PAS_fold"/>
</dbReference>
<dbReference type="InterPro" id="IPR036097">
    <property type="entry name" value="HisK_dim/P_sf"/>
</dbReference>
<dbReference type="SUPFAM" id="SSF55785">
    <property type="entry name" value="PYP-like sensor domain (PAS domain)"/>
    <property type="match status" value="1"/>
</dbReference>
<dbReference type="Gene3D" id="3.30.565.10">
    <property type="entry name" value="Histidine kinase-like ATPase, C-terminal domain"/>
    <property type="match status" value="1"/>
</dbReference>
<dbReference type="GO" id="GO:0005524">
    <property type="term" value="F:ATP binding"/>
    <property type="evidence" value="ECO:0007669"/>
    <property type="project" value="UniProtKB-KW"/>
</dbReference>
<evidence type="ECO:0000256" key="8">
    <source>
        <dbReference type="ARBA" id="ARBA00023012"/>
    </source>
</evidence>
<feature type="domain" description="Response regulatory" evidence="11">
    <location>
        <begin position="10"/>
        <end position="126"/>
    </location>
</feature>
<protein>
    <recommendedName>
        <fullName evidence="2">histidine kinase</fullName>
        <ecNumber evidence="2">2.7.13.3</ecNumber>
    </recommendedName>
</protein>
<dbReference type="PROSITE" id="PS50109">
    <property type="entry name" value="HIS_KIN"/>
    <property type="match status" value="1"/>
</dbReference>
<dbReference type="PROSITE" id="PS50113">
    <property type="entry name" value="PAC"/>
    <property type="match status" value="1"/>
</dbReference>
<evidence type="ECO:0000313" key="14">
    <source>
        <dbReference type="EMBL" id="TMQ64927.1"/>
    </source>
</evidence>
<proteinExistence type="predicted"/>